<name>A0A8J3Q274_9ACTN</name>
<organism evidence="7 8">
    <name type="scientific">Rhizocola hellebori</name>
    <dbReference type="NCBI Taxonomy" id="1392758"/>
    <lineage>
        <taxon>Bacteria</taxon>
        <taxon>Bacillati</taxon>
        <taxon>Actinomycetota</taxon>
        <taxon>Actinomycetes</taxon>
        <taxon>Micromonosporales</taxon>
        <taxon>Micromonosporaceae</taxon>
        <taxon>Rhizocola</taxon>
    </lineage>
</organism>
<comment type="caution">
    <text evidence="7">The sequence shown here is derived from an EMBL/GenBank/DDBJ whole genome shotgun (WGS) entry which is preliminary data.</text>
</comment>
<dbReference type="PANTHER" id="PTHR43133">
    <property type="entry name" value="RNA POLYMERASE ECF-TYPE SIGMA FACTO"/>
    <property type="match status" value="1"/>
</dbReference>
<dbReference type="GO" id="GO:0003677">
    <property type="term" value="F:DNA binding"/>
    <property type="evidence" value="ECO:0007669"/>
    <property type="project" value="UniProtKB-KW"/>
</dbReference>
<dbReference type="InterPro" id="IPR014284">
    <property type="entry name" value="RNA_pol_sigma-70_dom"/>
</dbReference>
<dbReference type="InterPro" id="IPR039425">
    <property type="entry name" value="RNA_pol_sigma-70-like"/>
</dbReference>
<dbReference type="InterPro" id="IPR036388">
    <property type="entry name" value="WH-like_DNA-bd_sf"/>
</dbReference>
<dbReference type="InterPro" id="IPR007627">
    <property type="entry name" value="RNA_pol_sigma70_r2"/>
</dbReference>
<dbReference type="SUPFAM" id="SSF88659">
    <property type="entry name" value="Sigma3 and sigma4 domains of RNA polymerase sigma factors"/>
    <property type="match status" value="1"/>
</dbReference>
<keyword evidence="4" id="KW-0238">DNA-binding</keyword>
<gene>
    <name evidence="7" type="primary">rpoE_1</name>
    <name evidence="7" type="ORF">Rhe02_01860</name>
</gene>
<sequence length="183" mass="20455">MNLPEADIKSLLDAAATGDQRAWSSIVDKYSGLVWTVARSFRLGSADAADIHQATWLRLVEQLGRIRDPERLGAWLATTARREALALLRRAGHDLPASDLLSLDRHDASQPELDDDMLQRERDKFLWAAVGQLPMNCQRLLRLMVLDPPPSYHEISAALEIPIGSIGPTRSRCLDQLRQKVTV</sequence>
<evidence type="ECO:0000259" key="6">
    <source>
        <dbReference type="Pfam" id="PF04542"/>
    </source>
</evidence>
<evidence type="ECO:0000256" key="4">
    <source>
        <dbReference type="ARBA" id="ARBA00023125"/>
    </source>
</evidence>
<dbReference type="InterPro" id="IPR013325">
    <property type="entry name" value="RNA_pol_sigma_r2"/>
</dbReference>
<dbReference type="RefSeq" id="WP_203906268.1">
    <property type="nucleotide sequence ID" value="NZ_BONY01000001.1"/>
</dbReference>
<keyword evidence="2" id="KW-0805">Transcription regulation</keyword>
<dbReference type="InterPro" id="IPR013324">
    <property type="entry name" value="RNA_pol_sigma_r3/r4-like"/>
</dbReference>
<evidence type="ECO:0000313" key="8">
    <source>
        <dbReference type="Proteomes" id="UP000612899"/>
    </source>
</evidence>
<evidence type="ECO:0000256" key="2">
    <source>
        <dbReference type="ARBA" id="ARBA00023015"/>
    </source>
</evidence>
<evidence type="ECO:0000313" key="7">
    <source>
        <dbReference type="EMBL" id="GIH02119.1"/>
    </source>
</evidence>
<dbReference type="NCBIfam" id="TIGR02937">
    <property type="entry name" value="sigma70-ECF"/>
    <property type="match status" value="1"/>
</dbReference>
<keyword evidence="8" id="KW-1185">Reference proteome</keyword>
<dbReference type="EMBL" id="BONY01000001">
    <property type="protein sequence ID" value="GIH02119.1"/>
    <property type="molecule type" value="Genomic_DNA"/>
</dbReference>
<dbReference type="Proteomes" id="UP000612899">
    <property type="component" value="Unassembled WGS sequence"/>
</dbReference>
<dbReference type="GO" id="GO:0016987">
    <property type="term" value="F:sigma factor activity"/>
    <property type="evidence" value="ECO:0007669"/>
    <property type="project" value="UniProtKB-KW"/>
</dbReference>
<evidence type="ECO:0000256" key="3">
    <source>
        <dbReference type="ARBA" id="ARBA00023082"/>
    </source>
</evidence>
<feature type="domain" description="RNA polymerase sigma-70 region 2" evidence="6">
    <location>
        <begin position="27"/>
        <end position="92"/>
    </location>
</feature>
<evidence type="ECO:0000256" key="1">
    <source>
        <dbReference type="ARBA" id="ARBA00010641"/>
    </source>
</evidence>
<keyword evidence="5" id="KW-0804">Transcription</keyword>
<dbReference type="PANTHER" id="PTHR43133:SF8">
    <property type="entry name" value="RNA POLYMERASE SIGMA FACTOR HI_1459-RELATED"/>
    <property type="match status" value="1"/>
</dbReference>
<dbReference type="AlphaFoldDB" id="A0A8J3Q274"/>
<dbReference type="SUPFAM" id="SSF88946">
    <property type="entry name" value="Sigma2 domain of RNA polymerase sigma factors"/>
    <property type="match status" value="1"/>
</dbReference>
<protein>
    <submittedName>
        <fullName evidence="7">RNA polymerase sigma factor</fullName>
    </submittedName>
</protein>
<dbReference type="Gene3D" id="1.10.1740.10">
    <property type="match status" value="1"/>
</dbReference>
<dbReference type="Pfam" id="PF04542">
    <property type="entry name" value="Sigma70_r2"/>
    <property type="match status" value="1"/>
</dbReference>
<reference evidence="7" key="1">
    <citation type="submission" date="2021-01" db="EMBL/GenBank/DDBJ databases">
        <title>Whole genome shotgun sequence of Rhizocola hellebori NBRC 109834.</title>
        <authorList>
            <person name="Komaki H."/>
            <person name="Tamura T."/>
        </authorList>
    </citation>
    <scope>NUCLEOTIDE SEQUENCE</scope>
    <source>
        <strain evidence="7">NBRC 109834</strain>
    </source>
</reference>
<evidence type="ECO:0000256" key="5">
    <source>
        <dbReference type="ARBA" id="ARBA00023163"/>
    </source>
</evidence>
<dbReference type="Gene3D" id="1.10.10.10">
    <property type="entry name" value="Winged helix-like DNA-binding domain superfamily/Winged helix DNA-binding domain"/>
    <property type="match status" value="1"/>
</dbReference>
<proteinExistence type="inferred from homology"/>
<dbReference type="GO" id="GO:0006352">
    <property type="term" value="P:DNA-templated transcription initiation"/>
    <property type="evidence" value="ECO:0007669"/>
    <property type="project" value="InterPro"/>
</dbReference>
<accession>A0A8J3Q274</accession>
<comment type="similarity">
    <text evidence="1">Belongs to the sigma-70 factor family. ECF subfamily.</text>
</comment>
<keyword evidence="3" id="KW-0731">Sigma factor</keyword>